<organism evidence="1 2">
    <name type="scientific">Komagataeibacter europaeus NBRC 3261</name>
    <dbReference type="NCBI Taxonomy" id="1234669"/>
    <lineage>
        <taxon>Bacteria</taxon>
        <taxon>Pseudomonadati</taxon>
        <taxon>Pseudomonadota</taxon>
        <taxon>Alphaproteobacteria</taxon>
        <taxon>Acetobacterales</taxon>
        <taxon>Acetobacteraceae</taxon>
        <taxon>Komagataeibacter</taxon>
    </lineage>
</organism>
<dbReference type="EMBL" id="BANI01000085">
    <property type="protein sequence ID" value="GAN96702.1"/>
    <property type="molecule type" value="Genomic_DNA"/>
</dbReference>
<dbReference type="Proteomes" id="UP000032675">
    <property type="component" value="Unassembled WGS sequence"/>
</dbReference>
<evidence type="ECO:0000313" key="1">
    <source>
        <dbReference type="EMBL" id="GAN96702.1"/>
    </source>
</evidence>
<sequence>MTVVIPHKLRQKRVILKLQGHGAVIRRSRAMGGRTPPATATGGVERGLCLFSQALSVSSVRTPPSELV</sequence>
<evidence type="ECO:0000313" key="2">
    <source>
        <dbReference type="Proteomes" id="UP000032675"/>
    </source>
</evidence>
<gene>
    <name evidence="1" type="ORF">Geu3261_0092_006</name>
</gene>
<accession>A0A0D6PZI3</accession>
<reference evidence="1 2" key="1">
    <citation type="submission" date="2012-11" db="EMBL/GenBank/DDBJ databases">
        <title>Whole genome sequence of Gluconacetobacter europaeus NBRC3261.</title>
        <authorList>
            <person name="Azuma Y."/>
            <person name="Higashiura N."/>
            <person name="Hirakawa H."/>
            <person name="Matsushita K."/>
        </authorList>
    </citation>
    <scope>NUCLEOTIDE SEQUENCE [LARGE SCALE GENOMIC DNA]</scope>
    <source>
        <strain evidence="1 2">NBRC 3261</strain>
    </source>
</reference>
<comment type="caution">
    <text evidence="1">The sequence shown here is derived from an EMBL/GenBank/DDBJ whole genome shotgun (WGS) entry which is preliminary data.</text>
</comment>
<name>A0A0D6PZI3_KOMEU</name>
<dbReference type="AlphaFoldDB" id="A0A0D6PZI3"/>
<protein>
    <submittedName>
        <fullName evidence="1">Uncharacterized protein</fullName>
    </submittedName>
</protein>
<proteinExistence type="predicted"/>